<organism evidence="1 2">
    <name type="scientific">Octopus vulgaris</name>
    <name type="common">Common octopus</name>
    <dbReference type="NCBI Taxonomy" id="6645"/>
    <lineage>
        <taxon>Eukaryota</taxon>
        <taxon>Metazoa</taxon>
        <taxon>Spiralia</taxon>
        <taxon>Lophotrochozoa</taxon>
        <taxon>Mollusca</taxon>
        <taxon>Cephalopoda</taxon>
        <taxon>Coleoidea</taxon>
        <taxon>Octopodiformes</taxon>
        <taxon>Octopoda</taxon>
        <taxon>Incirrata</taxon>
        <taxon>Octopodidae</taxon>
        <taxon>Octopus</taxon>
    </lineage>
</organism>
<sequence>MKRIVEIENLEAEAITCFEISSERKKGDKCKDQLQGLFKDNSFALSITSISLHSGELQHYDEKTKIWLKSTISKDTTAVTRASQTAQQAELQCPHKSASTSNSHALETVEQRATRLGADTQCKMHSHVFVRNPRSVKGPNPDDHNYPSMGDNLKQLVVDVLTKSLVE</sequence>
<protein>
    <submittedName>
        <fullName evidence="1">Uncharacterized protein</fullName>
    </submittedName>
</protein>
<accession>A0AA36ATV8</accession>
<dbReference type="EMBL" id="OX597817">
    <property type="protein sequence ID" value="CAI9721573.1"/>
    <property type="molecule type" value="Genomic_DNA"/>
</dbReference>
<reference evidence="1" key="1">
    <citation type="submission" date="2023-08" db="EMBL/GenBank/DDBJ databases">
        <authorList>
            <person name="Alioto T."/>
            <person name="Alioto T."/>
            <person name="Gomez Garrido J."/>
        </authorList>
    </citation>
    <scope>NUCLEOTIDE SEQUENCE</scope>
</reference>
<dbReference type="AlphaFoldDB" id="A0AA36ATV8"/>
<gene>
    <name evidence="1" type="ORF">OCTVUL_1B005554</name>
</gene>
<proteinExistence type="predicted"/>
<dbReference type="Proteomes" id="UP001162480">
    <property type="component" value="Chromosome 4"/>
</dbReference>
<evidence type="ECO:0000313" key="2">
    <source>
        <dbReference type="Proteomes" id="UP001162480"/>
    </source>
</evidence>
<keyword evidence="2" id="KW-1185">Reference proteome</keyword>
<name>A0AA36ATV8_OCTVU</name>
<evidence type="ECO:0000313" key="1">
    <source>
        <dbReference type="EMBL" id="CAI9721573.1"/>
    </source>
</evidence>